<dbReference type="InterPro" id="IPR008949">
    <property type="entry name" value="Isoprenoid_synthase_dom_sf"/>
</dbReference>
<dbReference type="AlphaFoldDB" id="G7VDG0"/>
<dbReference type="EMBL" id="CP003098">
    <property type="protein sequence ID" value="AET32745.1"/>
    <property type="molecule type" value="Genomic_DNA"/>
</dbReference>
<dbReference type="GO" id="GO:0004659">
    <property type="term" value="F:prenyltransferase activity"/>
    <property type="evidence" value="ECO:0007669"/>
    <property type="project" value="InterPro"/>
</dbReference>
<dbReference type="RefSeq" id="WP_014288573.1">
    <property type="nucleotide sequence ID" value="NC_016645.1"/>
</dbReference>
<protein>
    <submittedName>
        <fullName evidence="7">Polyprenyl synthetase</fullName>
    </submittedName>
</protein>
<reference evidence="7 8" key="1">
    <citation type="journal article" date="2012" name="J. Bacteriol.">
        <title>Complete genome sequence of strain 1860, a crenarchaeon of the genus pyrobaculum able to grow with various electron acceptors.</title>
        <authorList>
            <person name="Mardanov A.V."/>
            <person name="Gumerov V.M."/>
            <person name="Slobodkina G.B."/>
            <person name="Beletsky A.V."/>
            <person name="Bonch-Osmolovskaya E.A."/>
            <person name="Ravin N.V."/>
            <person name="Skryabin K.G."/>
        </authorList>
    </citation>
    <scope>NUCLEOTIDE SEQUENCE [LARGE SCALE GENOMIC DNA]</scope>
    <source>
        <strain evidence="7 8">1860</strain>
    </source>
</reference>
<comment type="similarity">
    <text evidence="2 6">Belongs to the FPP/GGPP synthase family.</text>
</comment>
<dbReference type="InterPro" id="IPR000092">
    <property type="entry name" value="Polyprenyl_synt"/>
</dbReference>
<dbReference type="OrthoDB" id="26738at2157"/>
<accession>G7VDG0</accession>
<keyword evidence="8" id="KW-1185">Reference proteome</keyword>
<dbReference type="eggNOG" id="arCOG01727">
    <property type="taxonomic scope" value="Archaea"/>
</dbReference>
<dbReference type="Pfam" id="PF00348">
    <property type="entry name" value="polyprenyl_synt"/>
    <property type="match status" value="1"/>
</dbReference>
<evidence type="ECO:0000256" key="4">
    <source>
        <dbReference type="ARBA" id="ARBA00022723"/>
    </source>
</evidence>
<dbReference type="PANTHER" id="PTHR12001">
    <property type="entry name" value="GERANYLGERANYL PYROPHOSPHATE SYNTHASE"/>
    <property type="match status" value="1"/>
</dbReference>
<evidence type="ECO:0000313" key="7">
    <source>
        <dbReference type="EMBL" id="AET32745.1"/>
    </source>
</evidence>
<evidence type="ECO:0000256" key="2">
    <source>
        <dbReference type="ARBA" id="ARBA00006706"/>
    </source>
</evidence>
<evidence type="ECO:0000256" key="3">
    <source>
        <dbReference type="ARBA" id="ARBA00022679"/>
    </source>
</evidence>
<sequence>MSLLPRDVLAALEHVVADLQKVGEDLEPASLRGAVRHYIETPGKLLRPILLLTFSYSLDRRSLMDPRIIQAATIVELLHVVSLLQDDVMDKHDERRGVKTPRILYGDDRSIIASDWLIAESIKRAVRLGPEVVEYLADVAQRLSRGQALDLDGEREKAAELKTAPLIEATLVLPTILLGRREMIELARRLGRSLGVLYQYSDDMSDEGVKRGAVNEYATETRSILAKMRSIVGEALAPFEKLIDSLVKKALEGTLTIARNFIS</sequence>
<evidence type="ECO:0000256" key="5">
    <source>
        <dbReference type="ARBA" id="ARBA00022842"/>
    </source>
</evidence>
<keyword evidence="3 6" id="KW-0808">Transferase</keyword>
<gene>
    <name evidence="7" type="ORF">P186_1316</name>
</gene>
<evidence type="ECO:0000256" key="6">
    <source>
        <dbReference type="RuleBase" id="RU004466"/>
    </source>
</evidence>
<name>G7VDG0_9CREN</name>
<organism evidence="7 8">
    <name type="scientific">Pyrobaculum ferrireducens</name>
    <dbReference type="NCBI Taxonomy" id="1104324"/>
    <lineage>
        <taxon>Archaea</taxon>
        <taxon>Thermoproteota</taxon>
        <taxon>Thermoprotei</taxon>
        <taxon>Thermoproteales</taxon>
        <taxon>Thermoproteaceae</taxon>
        <taxon>Pyrobaculum</taxon>
    </lineage>
</organism>
<dbReference type="Proteomes" id="UP000005867">
    <property type="component" value="Chromosome"/>
</dbReference>
<evidence type="ECO:0000256" key="1">
    <source>
        <dbReference type="ARBA" id="ARBA00001946"/>
    </source>
</evidence>
<dbReference type="KEGG" id="pyr:P186_1316"/>
<dbReference type="GO" id="GO:0008299">
    <property type="term" value="P:isoprenoid biosynthetic process"/>
    <property type="evidence" value="ECO:0007669"/>
    <property type="project" value="InterPro"/>
</dbReference>
<dbReference type="BioCyc" id="PSP1104324:GJSN-1290-MONOMER"/>
<dbReference type="InterPro" id="IPR033749">
    <property type="entry name" value="Polyprenyl_synt_CS"/>
</dbReference>
<dbReference type="GeneID" id="11595573"/>
<keyword evidence="5" id="KW-0460">Magnesium</keyword>
<evidence type="ECO:0000313" key="8">
    <source>
        <dbReference type="Proteomes" id="UP000005867"/>
    </source>
</evidence>
<dbReference type="Gene3D" id="1.10.600.10">
    <property type="entry name" value="Farnesyl Diphosphate Synthase"/>
    <property type="match status" value="1"/>
</dbReference>
<dbReference type="PANTHER" id="PTHR12001:SF85">
    <property type="entry name" value="SHORT CHAIN ISOPRENYL DIPHOSPHATE SYNTHASE"/>
    <property type="match status" value="1"/>
</dbReference>
<dbReference type="STRING" id="1104324.P186_1316"/>
<keyword evidence="4" id="KW-0479">Metal-binding</keyword>
<dbReference type="SUPFAM" id="SSF48576">
    <property type="entry name" value="Terpenoid synthases"/>
    <property type="match status" value="1"/>
</dbReference>
<proteinExistence type="inferred from homology"/>
<comment type="cofactor">
    <cofactor evidence="1">
        <name>Mg(2+)</name>
        <dbReference type="ChEBI" id="CHEBI:18420"/>
    </cofactor>
</comment>
<dbReference type="GO" id="GO:0046872">
    <property type="term" value="F:metal ion binding"/>
    <property type="evidence" value="ECO:0007669"/>
    <property type="project" value="UniProtKB-KW"/>
</dbReference>
<dbReference type="PROSITE" id="PS00723">
    <property type="entry name" value="POLYPRENYL_SYNTHASE_1"/>
    <property type="match status" value="1"/>
</dbReference>
<dbReference type="HOGENOM" id="CLU_1060147_0_0_2"/>